<evidence type="ECO:0000256" key="3">
    <source>
        <dbReference type="ARBA" id="ARBA00022840"/>
    </source>
</evidence>
<dbReference type="eggNOG" id="COG0045">
    <property type="taxonomic scope" value="Bacteria"/>
</dbReference>
<dbReference type="KEGG" id="dol:Dole_0137"/>
<protein>
    <submittedName>
        <fullName evidence="7">ATP-grasp domain protein</fullName>
    </submittedName>
</protein>
<organism evidence="7 8">
    <name type="scientific">Desulfosudis oleivorans (strain DSM 6200 / JCM 39069 / Hxd3)</name>
    <name type="common">Desulfococcus oleovorans</name>
    <dbReference type="NCBI Taxonomy" id="96561"/>
    <lineage>
        <taxon>Bacteria</taxon>
        <taxon>Pseudomonadati</taxon>
        <taxon>Thermodesulfobacteriota</taxon>
        <taxon>Desulfobacteria</taxon>
        <taxon>Desulfobacterales</taxon>
        <taxon>Desulfosudaceae</taxon>
        <taxon>Desulfosudis</taxon>
    </lineage>
</organism>
<dbReference type="SUPFAM" id="SSF56059">
    <property type="entry name" value="Glutathione synthetase ATP-binding domain-like"/>
    <property type="match status" value="1"/>
</dbReference>
<dbReference type="Pfam" id="PF13549">
    <property type="entry name" value="ATP-grasp_5"/>
    <property type="match status" value="1"/>
</dbReference>
<dbReference type="InterPro" id="IPR011761">
    <property type="entry name" value="ATP-grasp"/>
</dbReference>
<keyword evidence="3 5" id="KW-0067">ATP-binding</keyword>
<dbReference type="Gene3D" id="3.30.1490.20">
    <property type="entry name" value="ATP-grasp fold, A domain"/>
    <property type="match status" value="1"/>
</dbReference>
<dbReference type="FunFam" id="3.30.1490.20:FF:000020">
    <property type="entry name" value="Protein lysine acetyltransferase"/>
    <property type="match status" value="1"/>
</dbReference>
<reference evidence="7 8" key="1">
    <citation type="submission" date="2007-10" db="EMBL/GenBank/DDBJ databases">
        <title>Complete sequence of Desulfococcus oleovorans Hxd3.</title>
        <authorList>
            <consortium name="US DOE Joint Genome Institute"/>
            <person name="Copeland A."/>
            <person name="Lucas S."/>
            <person name="Lapidus A."/>
            <person name="Barry K."/>
            <person name="Glavina del Rio T."/>
            <person name="Dalin E."/>
            <person name="Tice H."/>
            <person name="Pitluck S."/>
            <person name="Kiss H."/>
            <person name="Brettin T."/>
            <person name="Bruce D."/>
            <person name="Detter J.C."/>
            <person name="Han C."/>
            <person name="Schmutz J."/>
            <person name="Larimer F."/>
            <person name="Land M."/>
            <person name="Hauser L."/>
            <person name="Kyrpides N."/>
            <person name="Kim E."/>
            <person name="Wawrik B."/>
            <person name="Richardson P."/>
        </authorList>
    </citation>
    <scope>NUCLEOTIDE SEQUENCE [LARGE SCALE GENOMIC DNA]</scope>
    <source>
        <strain evidence="8">DSM 6200 / JCM 39069 / Hxd3</strain>
    </source>
</reference>
<keyword evidence="8" id="KW-1185">Reference proteome</keyword>
<sequence length="253" mass="27054">MPGAVVNHHQCRAVFYQEMQMKQKEEAEKILQAAVAQGRLALSEYEAKQVLAAYGVPVTREVLAKTPDEAVAAAGELGYPVVLKACSPSLMHKSDTGLVELGLADEKAVRSAFDRISSRLTSEADGMLVSEMVSGKRELVVGMNRDPQFGPCVMLGLGGVMTEIFKDAVFRMAPVDPIEVAEMAGSLKAAKLLDAFRGEAPADRDALYRCVIGAGRIGLDWDAVSEIDINPVLVSADGRVKAVDALIVLNPDV</sequence>
<accession>A8ZSN4</accession>
<proteinExistence type="inferred from homology"/>
<keyword evidence="1" id="KW-0436">Ligase</keyword>
<dbReference type="InterPro" id="IPR013815">
    <property type="entry name" value="ATP_grasp_subdomain_1"/>
</dbReference>
<dbReference type="PANTHER" id="PTHR43334">
    <property type="entry name" value="ACETATE--COA LIGASE [ADP-FORMING]"/>
    <property type="match status" value="1"/>
</dbReference>
<dbReference type="EMBL" id="CP000859">
    <property type="protein sequence ID" value="ABW65947.1"/>
    <property type="molecule type" value="Genomic_DNA"/>
</dbReference>
<dbReference type="AlphaFoldDB" id="A8ZSN4"/>
<evidence type="ECO:0000256" key="1">
    <source>
        <dbReference type="ARBA" id="ARBA00022598"/>
    </source>
</evidence>
<evidence type="ECO:0000256" key="2">
    <source>
        <dbReference type="ARBA" id="ARBA00022741"/>
    </source>
</evidence>
<dbReference type="InterPro" id="IPR051538">
    <property type="entry name" value="Acyl-CoA_Synth/Transferase"/>
</dbReference>
<gene>
    <name evidence="7" type="ordered locus">Dole_0137</name>
</gene>
<evidence type="ECO:0000313" key="7">
    <source>
        <dbReference type="EMBL" id="ABW65947.1"/>
    </source>
</evidence>
<dbReference type="GO" id="GO:0005524">
    <property type="term" value="F:ATP binding"/>
    <property type="evidence" value="ECO:0007669"/>
    <property type="project" value="UniProtKB-UniRule"/>
</dbReference>
<keyword evidence="2 5" id="KW-0547">Nucleotide-binding</keyword>
<dbReference type="Proteomes" id="UP000008561">
    <property type="component" value="Chromosome"/>
</dbReference>
<dbReference type="PANTHER" id="PTHR43334:SF1">
    <property type="entry name" value="3-HYDROXYPROPIONATE--COA LIGASE [ADP-FORMING]"/>
    <property type="match status" value="1"/>
</dbReference>
<dbReference type="GO" id="GO:0046872">
    <property type="term" value="F:metal ion binding"/>
    <property type="evidence" value="ECO:0007669"/>
    <property type="project" value="InterPro"/>
</dbReference>
<evidence type="ECO:0000313" key="8">
    <source>
        <dbReference type="Proteomes" id="UP000008561"/>
    </source>
</evidence>
<dbReference type="PROSITE" id="PS50975">
    <property type="entry name" value="ATP_GRASP"/>
    <property type="match status" value="1"/>
</dbReference>
<dbReference type="STRING" id="96561.Dole_0137"/>
<evidence type="ECO:0000259" key="6">
    <source>
        <dbReference type="PROSITE" id="PS50975"/>
    </source>
</evidence>
<comment type="similarity">
    <text evidence="4">In the N-terminal section; belongs to the acetate CoA ligase alpha subunit family.</text>
</comment>
<evidence type="ECO:0000256" key="5">
    <source>
        <dbReference type="PROSITE-ProRule" id="PRU00409"/>
    </source>
</evidence>
<dbReference type="Gene3D" id="3.30.470.20">
    <property type="entry name" value="ATP-grasp fold, B domain"/>
    <property type="match status" value="1"/>
</dbReference>
<feature type="domain" description="ATP-grasp" evidence="6">
    <location>
        <begin position="48"/>
        <end position="85"/>
    </location>
</feature>
<name>A8ZSN4_DESOH</name>
<evidence type="ECO:0000256" key="4">
    <source>
        <dbReference type="ARBA" id="ARBA00060888"/>
    </source>
</evidence>
<dbReference type="HOGENOM" id="CLU_063044_1_1_7"/>
<dbReference type="GO" id="GO:0016874">
    <property type="term" value="F:ligase activity"/>
    <property type="evidence" value="ECO:0007669"/>
    <property type="project" value="UniProtKB-KW"/>
</dbReference>